<dbReference type="SMART" id="SM01280">
    <property type="entry name" value="Mcm10"/>
    <property type="match status" value="1"/>
</dbReference>
<keyword evidence="6" id="KW-0863">Zinc-finger</keyword>
<dbReference type="EMBL" id="CAJNOW010010609">
    <property type="protein sequence ID" value="CAF1583130.1"/>
    <property type="molecule type" value="Genomic_DNA"/>
</dbReference>
<dbReference type="InterPro" id="IPR056791">
    <property type="entry name" value="Znf_Mcm10_C"/>
</dbReference>
<evidence type="ECO:0000259" key="10">
    <source>
        <dbReference type="SMART" id="SM01280"/>
    </source>
</evidence>
<comment type="caution">
    <text evidence="11">The sequence shown here is derived from an EMBL/GenBank/DDBJ whole genome shotgun (WGS) entry which is preliminary data.</text>
</comment>
<dbReference type="Pfam" id="PF09332">
    <property type="entry name" value="Mcm10"/>
    <property type="match status" value="1"/>
</dbReference>
<dbReference type="Proteomes" id="UP000663834">
    <property type="component" value="Unassembled WGS sequence"/>
</dbReference>
<gene>
    <name evidence="14" type="ORF">BYL167_LOCUS17224</name>
    <name evidence="11" type="ORF">CJN711_LOCUS25785</name>
    <name evidence="16" type="ORF">GIL414_LOCUS23492</name>
    <name evidence="12" type="ORF">KQP761_LOCUS20358</name>
    <name evidence="13" type="ORF">MBJ925_LOCUS20711</name>
    <name evidence="15" type="ORF">SMN809_LOCUS18999</name>
</gene>
<evidence type="ECO:0000256" key="1">
    <source>
        <dbReference type="ARBA" id="ARBA00004123"/>
    </source>
</evidence>
<dbReference type="GO" id="GO:0043596">
    <property type="term" value="C:nuclear replication fork"/>
    <property type="evidence" value="ECO:0007669"/>
    <property type="project" value="TreeGrafter"/>
</dbReference>
<dbReference type="Pfam" id="PF24863">
    <property type="entry name" value="zf-CCCH_Mcm10"/>
    <property type="match status" value="1"/>
</dbReference>
<comment type="similarity">
    <text evidence="2">Belongs to the MCM10 family.</text>
</comment>
<dbReference type="EMBL" id="CAJOBI010009345">
    <property type="protein sequence ID" value="CAF4135885.1"/>
    <property type="molecule type" value="Genomic_DNA"/>
</dbReference>
<evidence type="ECO:0000256" key="2">
    <source>
        <dbReference type="ARBA" id="ARBA00009679"/>
    </source>
</evidence>
<dbReference type="OrthoDB" id="273123at2759"/>
<dbReference type="SUPFAM" id="SSF48695">
    <property type="entry name" value="Multiheme cytochromes"/>
    <property type="match status" value="1"/>
</dbReference>
<reference evidence="11" key="1">
    <citation type="submission" date="2021-02" db="EMBL/GenBank/DDBJ databases">
        <authorList>
            <person name="Nowell W R."/>
        </authorList>
    </citation>
    <scope>NUCLEOTIDE SEQUENCE</scope>
</reference>
<dbReference type="Proteomes" id="UP000663855">
    <property type="component" value="Unassembled WGS sequence"/>
</dbReference>
<feature type="domain" description="Replication factor Mcm10 C-terminal" evidence="10">
    <location>
        <begin position="361"/>
        <end position="682"/>
    </location>
</feature>
<evidence type="ECO:0000313" key="16">
    <source>
        <dbReference type="EMBL" id="CAF4246445.1"/>
    </source>
</evidence>
<evidence type="ECO:0000313" key="17">
    <source>
        <dbReference type="Proteomes" id="UP000663855"/>
    </source>
</evidence>
<name>A0A815R7D2_9BILA</name>
<keyword evidence="4" id="KW-0235">DNA replication</keyword>
<sequence>MENEIDDDELAAILAADEQEQEQEEAAAAQQKNEELTRNLSFSEQAETMTREQLVELACALVDKPKATSKNSTYKFSDKDMGELFGSKTSNTQKQISKIQQSSTLATLTNGSTSQSIITPSVYIDPTTHIRIGTLNYTPSEIKLKLSATKFIRLFEIDKQPPPMPAEWCTMAVLISKSDVKQASNGSTYSIWRITDFKTTINMFLFGDAHQSLWKTTLSSVLLIYEGDAKKPGQLSIKYERNISILGSNPDLGQCKAKTKSGEQCKMFVNRHECEYCVTHAHQLHKSGQRNVNKFNVGNNSRMNLQSTGSFVPKKFAGSSSGGGSMSSSSWSKNSSKTTSKNMNQSSKPSSSELNTKEKSMLVMLGIEDDPLVCLRTQESKGLADSMADVRELYEAKQAAGKVKRIRYDERKTRDDDTTTSIRSYPLSATKSPTREVNNSPLNEIRSQSVIKKISSPKQFVDLTKPASSEAITNAKQRAIDILKQRLAQKQIRPGNGQSLISADAIVSSSPKRSNSDMDSDLSSKRLKTSTNNSEPVDQKRFLDVINMKSSYSDLYSQMTLDEMFERYQKKENIEEKLLQVMERDIKVVVCRQCHYTAYKQSILCKQKQHYVKICEVKQKFFECVECHKRVFTWSQYPVDNCTNCHSLKGFRRTALIRERHGAKFDDEILLLRGEEEKFLNSFVSHEKLPDIVD</sequence>
<dbReference type="AlphaFoldDB" id="A0A815R7D2"/>
<evidence type="ECO:0000313" key="11">
    <source>
        <dbReference type="EMBL" id="CAF1473585.1"/>
    </source>
</evidence>
<dbReference type="InterPro" id="IPR015408">
    <property type="entry name" value="Znf_Mcm10/DnaG"/>
</dbReference>
<evidence type="ECO:0000256" key="8">
    <source>
        <dbReference type="ARBA" id="ARBA00023242"/>
    </source>
</evidence>
<dbReference type="InterPro" id="IPR015411">
    <property type="entry name" value="Rep_factor_Mcm10_C"/>
</dbReference>
<dbReference type="EMBL" id="CAJNRE010010576">
    <property type="protein sequence ID" value="CAF2092510.1"/>
    <property type="molecule type" value="Genomic_DNA"/>
</dbReference>
<evidence type="ECO:0000313" key="12">
    <source>
        <dbReference type="EMBL" id="CAF1583130.1"/>
    </source>
</evidence>
<organism evidence="11 17">
    <name type="scientific">Rotaria magnacalcarata</name>
    <dbReference type="NCBI Taxonomy" id="392030"/>
    <lineage>
        <taxon>Eukaryota</taxon>
        <taxon>Metazoa</taxon>
        <taxon>Spiralia</taxon>
        <taxon>Gnathifera</taxon>
        <taxon>Rotifera</taxon>
        <taxon>Eurotatoria</taxon>
        <taxon>Bdelloidea</taxon>
        <taxon>Philodinida</taxon>
        <taxon>Philodinidae</taxon>
        <taxon>Rotaria</taxon>
    </lineage>
</organism>
<keyword evidence="7" id="KW-0862">Zinc</keyword>
<dbReference type="Proteomes" id="UP000663824">
    <property type="component" value="Unassembled WGS sequence"/>
</dbReference>
<dbReference type="Gene3D" id="2.40.50.140">
    <property type="entry name" value="Nucleic acid-binding proteins"/>
    <property type="match status" value="1"/>
</dbReference>
<feature type="compositionally biased region" description="Low complexity" evidence="9">
    <location>
        <begin position="326"/>
        <end position="348"/>
    </location>
</feature>
<protein>
    <recommendedName>
        <fullName evidence="3">Protein MCM10 homolog</fullName>
    </recommendedName>
</protein>
<dbReference type="InterPro" id="IPR036280">
    <property type="entry name" value="Multihaem_cyt_sf"/>
</dbReference>
<evidence type="ECO:0000256" key="7">
    <source>
        <dbReference type="ARBA" id="ARBA00022833"/>
    </source>
</evidence>
<dbReference type="EMBL" id="CAJOBJ010026357">
    <property type="protein sequence ID" value="CAF4246445.1"/>
    <property type="molecule type" value="Genomic_DNA"/>
</dbReference>
<dbReference type="InterPro" id="IPR012340">
    <property type="entry name" value="NA-bd_OB-fold"/>
</dbReference>
<feature type="region of interest" description="Disordered" evidence="9">
    <location>
        <begin position="411"/>
        <end position="440"/>
    </location>
</feature>
<evidence type="ECO:0000313" key="15">
    <source>
        <dbReference type="EMBL" id="CAF4135885.1"/>
    </source>
</evidence>
<evidence type="ECO:0000313" key="14">
    <source>
        <dbReference type="EMBL" id="CAF4065772.1"/>
    </source>
</evidence>
<dbReference type="Pfam" id="PF09329">
    <property type="entry name" value="zf-primase"/>
    <property type="match status" value="1"/>
</dbReference>
<evidence type="ECO:0000256" key="6">
    <source>
        <dbReference type="ARBA" id="ARBA00022771"/>
    </source>
</evidence>
<comment type="subcellular location">
    <subcellularLocation>
        <location evidence="1">Nucleus</location>
    </subcellularLocation>
</comment>
<dbReference type="EMBL" id="CAJNOV010012044">
    <property type="protein sequence ID" value="CAF1473585.1"/>
    <property type="molecule type" value="Genomic_DNA"/>
</dbReference>
<dbReference type="GO" id="GO:0003688">
    <property type="term" value="F:DNA replication origin binding"/>
    <property type="evidence" value="ECO:0007669"/>
    <property type="project" value="TreeGrafter"/>
</dbReference>
<evidence type="ECO:0000256" key="3">
    <source>
        <dbReference type="ARBA" id="ARBA00017770"/>
    </source>
</evidence>
<dbReference type="PANTHER" id="PTHR13454:SF11">
    <property type="entry name" value="PROTEIN MCM10 HOMOLOG"/>
    <property type="match status" value="1"/>
</dbReference>
<evidence type="ECO:0000256" key="4">
    <source>
        <dbReference type="ARBA" id="ARBA00022705"/>
    </source>
</evidence>
<evidence type="ECO:0000313" key="13">
    <source>
        <dbReference type="EMBL" id="CAF2092510.1"/>
    </source>
</evidence>
<dbReference type="Proteomes" id="UP000681967">
    <property type="component" value="Unassembled WGS sequence"/>
</dbReference>
<dbReference type="GO" id="GO:0008270">
    <property type="term" value="F:zinc ion binding"/>
    <property type="evidence" value="ECO:0007669"/>
    <property type="project" value="UniProtKB-KW"/>
</dbReference>
<dbReference type="InterPro" id="IPR055065">
    <property type="entry name" value="OB_MCM10"/>
</dbReference>
<feature type="region of interest" description="Disordered" evidence="9">
    <location>
        <begin position="306"/>
        <end position="356"/>
    </location>
</feature>
<dbReference type="EMBL" id="CAJOBH010006771">
    <property type="protein sequence ID" value="CAF4065772.1"/>
    <property type="molecule type" value="Genomic_DNA"/>
</dbReference>
<dbReference type="Pfam" id="PF22379">
    <property type="entry name" value="OB_MCM10"/>
    <property type="match status" value="1"/>
</dbReference>
<feature type="compositionally biased region" description="Polar residues" evidence="9">
    <location>
        <begin position="503"/>
        <end position="513"/>
    </location>
</feature>
<proteinExistence type="inferred from homology"/>
<dbReference type="Proteomes" id="UP000676336">
    <property type="component" value="Unassembled WGS sequence"/>
</dbReference>
<evidence type="ECO:0000256" key="9">
    <source>
        <dbReference type="SAM" id="MobiDB-lite"/>
    </source>
</evidence>
<dbReference type="GO" id="GO:0003697">
    <property type="term" value="F:single-stranded DNA binding"/>
    <property type="evidence" value="ECO:0007669"/>
    <property type="project" value="InterPro"/>
</dbReference>
<keyword evidence="8" id="KW-0539">Nucleus</keyword>
<dbReference type="PANTHER" id="PTHR13454">
    <property type="entry name" value="PROTEIN MCM10 HOMOLOG"/>
    <property type="match status" value="1"/>
</dbReference>
<accession>A0A815R7D2</accession>
<keyword evidence="5" id="KW-0479">Metal-binding</keyword>
<dbReference type="GO" id="GO:0006270">
    <property type="term" value="P:DNA replication initiation"/>
    <property type="evidence" value="ECO:0007669"/>
    <property type="project" value="InterPro"/>
</dbReference>
<dbReference type="Proteomes" id="UP000681720">
    <property type="component" value="Unassembled WGS sequence"/>
</dbReference>
<feature type="compositionally biased region" description="Polar residues" evidence="9">
    <location>
        <begin position="427"/>
        <end position="440"/>
    </location>
</feature>
<evidence type="ECO:0000256" key="5">
    <source>
        <dbReference type="ARBA" id="ARBA00022723"/>
    </source>
</evidence>
<dbReference type="InterPro" id="IPR040184">
    <property type="entry name" value="Mcm10"/>
</dbReference>
<feature type="region of interest" description="Disordered" evidence="9">
    <location>
        <begin position="503"/>
        <end position="535"/>
    </location>
</feature>
<feature type="region of interest" description="Disordered" evidence="9">
    <location>
        <begin position="19"/>
        <end position="41"/>
    </location>
</feature>